<name>A0A7S4QF33_9STRA</name>
<dbReference type="PROSITE" id="PS51704">
    <property type="entry name" value="GP_PDE"/>
    <property type="match status" value="1"/>
</dbReference>
<protein>
    <recommendedName>
        <fullName evidence="1">GP-PDE domain-containing protein</fullName>
    </recommendedName>
</protein>
<dbReference type="InterPro" id="IPR030395">
    <property type="entry name" value="GP_PDE_dom"/>
</dbReference>
<feature type="domain" description="GP-PDE" evidence="1">
    <location>
        <begin position="63"/>
        <end position="324"/>
    </location>
</feature>
<dbReference type="Gene3D" id="3.20.20.190">
    <property type="entry name" value="Phosphatidylinositol (PI) phosphodiesterase"/>
    <property type="match status" value="1"/>
</dbReference>
<dbReference type="Pfam" id="PF03009">
    <property type="entry name" value="GDPD"/>
    <property type="match status" value="1"/>
</dbReference>
<reference evidence="2" key="1">
    <citation type="submission" date="2021-01" db="EMBL/GenBank/DDBJ databases">
        <authorList>
            <person name="Corre E."/>
            <person name="Pelletier E."/>
            <person name="Niang G."/>
            <person name="Scheremetjew M."/>
            <person name="Finn R."/>
            <person name="Kale V."/>
            <person name="Holt S."/>
            <person name="Cochrane G."/>
            <person name="Meng A."/>
            <person name="Brown T."/>
            <person name="Cohen L."/>
        </authorList>
    </citation>
    <scope>NUCLEOTIDE SEQUENCE</scope>
    <source>
        <strain evidence="2">GSO104</strain>
    </source>
</reference>
<accession>A0A7S4QF33</accession>
<dbReference type="GO" id="GO:0008081">
    <property type="term" value="F:phosphoric diester hydrolase activity"/>
    <property type="evidence" value="ECO:0007669"/>
    <property type="project" value="InterPro"/>
</dbReference>
<gene>
    <name evidence="2" type="ORF">DBRI00130_LOCUS879</name>
</gene>
<proteinExistence type="predicted"/>
<organism evidence="2">
    <name type="scientific">Ditylum brightwellii</name>
    <dbReference type="NCBI Taxonomy" id="49249"/>
    <lineage>
        <taxon>Eukaryota</taxon>
        <taxon>Sar</taxon>
        <taxon>Stramenopiles</taxon>
        <taxon>Ochrophyta</taxon>
        <taxon>Bacillariophyta</taxon>
        <taxon>Mediophyceae</taxon>
        <taxon>Lithodesmiophycidae</taxon>
        <taxon>Lithodesmiales</taxon>
        <taxon>Lithodesmiaceae</taxon>
        <taxon>Ditylum</taxon>
    </lineage>
</organism>
<dbReference type="EMBL" id="HBNS01001105">
    <property type="protein sequence ID" value="CAE4579563.1"/>
    <property type="molecule type" value="Transcribed_RNA"/>
</dbReference>
<dbReference type="SUPFAM" id="SSF51695">
    <property type="entry name" value="PLC-like phosphodiesterases"/>
    <property type="match status" value="1"/>
</dbReference>
<dbReference type="PANTHER" id="PTHR46211">
    <property type="entry name" value="GLYCEROPHOSPHORYL DIESTER PHOSPHODIESTERASE"/>
    <property type="match status" value="1"/>
</dbReference>
<dbReference type="InterPro" id="IPR017946">
    <property type="entry name" value="PLC-like_Pdiesterase_TIM-brl"/>
</dbReference>
<evidence type="ECO:0000313" key="2">
    <source>
        <dbReference type="EMBL" id="CAE4579563.1"/>
    </source>
</evidence>
<evidence type="ECO:0000259" key="1">
    <source>
        <dbReference type="PROSITE" id="PS51704"/>
    </source>
</evidence>
<dbReference type="AlphaFoldDB" id="A0A7S4QF33"/>
<dbReference type="PANTHER" id="PTHR46211:SF1">
    <property type="entry name" value="GLYCEROPHOSPHODIESTER PHOSPHODIESTERASE, CYTOPLASMIC"/>
    <property type="match status" value="1"/>
</dbReference>
<dbReference type="GO" id="GO:0006629">
    <property type="term" value="P:lipid metabolic process"/>
    <property type="evidence" value="ECO:0007669"/>
    <property type="project" value="InterPro"/>
</dbReference>
<sequence length="339" mass="38350">MNNNNNKMRVSSFKEDSKFSEEKNCELCDEVDYVDPSEMMRTTDETRRRNWIESQSKYAFEGLKVLGHRGSMYHELENTRRSFQVVSEMGCDGFELDVFALKCGTLVVFHGGGGDVSPGKLDGYCNVKGNIHEYTADEVRSKIRFNPDFHGFACPSEKIRNNNDAYIPTLEEILQDAKESGVTVKIELKGPGTEKGAVELVDKLDMVDQVVFSSFKHGRIAMVREMRPELNSDGTYKYKTGALFNSKVPDNFVEIALKAGATEVHFKYDTCTKERVERSHKAGLHTMVWFRGPIGMAQDLKSKYRGLGYEGKDMYRIVMATGVQAMCVNRPHILLDAAR</sequence>